<evidence type="ECO:0000256" key="2">
    <source>
        <dbReference type="ARBA" id="ARBA00011738"/>
    </source>
</evidence>
<dbReference type="AlphaFoldDB" id="A0A1H9RW92"/>
<dbReference type="SUPFAM" id="SSF52402">
    <property type="entry name" value="Adenine nucleotide alpha hydrolases-like"/>
    <property type="match status" value="1"/>
</dbReference>
<feature type="binding site" evidence="13">
    <location>
        <position position="190"/>
    </location>
    <ligand>
        <name>ATP</name>
        <dbReference type="ChEBI" id="CHEBI:30616"/>
    </ligand>
</feature>
<dbReference type="UniPathway" id="UPA00253">
    <property type="reaction ID" value="UER00333"/>
</dbReference>
<name>A0A1H9RW92_9BACI</name>
<evidence type="ECO:0000256" key="5">
    <source>
        <dbReference type="ARBA" id="ARBA00022741"/>
    </source>
</evidence>
<dbReference type="HAMAP" id="MF_00193">
    <property type="entry name" value="NadE_ammonia_dep"/>
    <property type="match status" value="1"/>
</dbReference>
<dbReference type="InterPro" id="IPR022926">
    <property type="entry name" value="NH(3)-dep_NAD(+)_synth"/>
</dbReference>
<dbReference type="Pfam" id="PF02540">
    <property type="entry name" value="NAD_synthase"/>
    <property type="match status" value="1"/>
</dbReference>
<evidence type="ECO:0000256" key="13">
    <source>
        <dbReference type="HAMAP-Rule" id="MF_00193"/>
    </source>
</evidence>
<evidence type="ECO:0000256" key="6">
    <source>
        <dbReference type="ARBA" id="ARBA00022840"/>
    </source>
</evidence>
<keyword evidence="8 13" id="KW-0520">NAD</keyword>
<evidence type="ECO:0000259" key="16">
    <source>
        <dbReference type="Pfam" id="PF02540"/>
    </source>
</evidence>
<dbReference type="CDD" id="cd00553">
    <property type="entry name" value="NAD_synthase"/>
    <property type="match status" value="1"/>
</dbReference>
<feature type="binding site" description="in other chain" evidence="13">
    <location>
        <begin position="261"/>
        <end position="262"/>
    </location>
    <ligand>
        <name>deamido-NAD(+)</name>
        <dbReference type="ChEBI" id="CHEBI:58437"/>
        <note>ligand shared between two neighboring subunits</note>
    </ligand>
</feature>
<dbReference type="GO" id="GO:0008795">
    <property type="term" value="F:NAD+ synthase activity"/>
    <property type="evidence" value="ECO:0007669"/>
    <property type="project" value="UniProtKB-UniRule"/>
</dbReference>
<feature type="binding site" description="in other chain" evidence="13">
    <location>
        <position position="174"/>
    </location>
    <ligand>
        <name>deamido-NAD(+)</name>
        <dbReference type="ChEBI" id="CHEBI:58437"/>
        <note>ligand shared between two neighboring subunits</note>
    </ligand>
</feature>
<dbReference type="GO" id="GO:0005524">
    <property type="term" value="F:ATP binding"/>
    <property type="evidence" value="ECO:0007669"/>
    <property type="project" value="UniProtKB-UniRule"/>
</dbReference>
<keyword evidence="6 13" id="KW-0067">ATP-binding</keyword>
<feature type="binding site" description="in other chain" evidence="13">
    <location>
        <position position="141"/>
    </location>
    <ligand>
        <name>deamido-NAD(+)</name>
        <dbReference type="ChEBI" id="CHEBI:58437"/>
        <note>ligand shared between two neighboring subunits</note>
    </ligand>
</feature>
<evidence type="ECO:0000256" key="12">
    <source>
        <dbReference type="ARBA" id="ARBA00070926"/>
    </source>
</evidence>
<feature type="binding site" evidence="13">
    <location>
        <position position="161"/>
    </location>
    <ligand>
        <name>ATP</name>
        <dbReference type="ChEBI" id="CHEBI:30616"/>
    </ligand>
</feature>
<dbReference type="FunFam" id="3.40.50.620:FF:000015">
    <property type="entry name" value="NH(3)-dependent NAD(+) synthetase"/>
    <property type="match status" value="1"/>
</dbReference>
<dbReference type="GO" id="GO:0004359">
    <property type="term" value="F:glutaminase activity"/>
    <property type="evidence" value="ECO:0007669"/>
    <property type="project" value="InterPro"/>
</dbReference>
<evidence type="ECO:0000256" key="8">
    <source>
        <dbReference type="ARBA" id="ARBA00023027"/>
    </source>
</evidence>
<feature type="binding site" evidence="13">
    <location>
        <position position="181"/>
    </location>
    <ligand>
        <name>deamido-NAD(+)</name>
        <dbReference type="ChEBI" id="CHEBI:58437"/>
        <note>ligand shared between two neighboring subunits</note>
    </ligand>
</feature>
<feature type="binding site" evidence="13">
    <location>
        <position position="212"/>
    </location>
    <ligand>
        <name>ATP</name>
        <dbReference type="ChEBI" id="CHEBI:30616"/>
    </ligand>
</feature>
<evidence type="ECO:0000256" key="7">
    <source>
        <dbReference type="ARBA" id="ARBA00022842"/>
    </source>
</evidence>
<feature type="domain" description="NAD/GMP synthase" evidence="16">
    <location>
        <begin position="24"/>
        <end position="266"/>
    </location>
</feature>
<protein>
    <recommendedName>
        <fullName evidence="12 13">NH(3)-dependent NAD(+) synthetase</fullName>
        <ecNumber evidence="11 13">6.3.1.5</ecNumber>
    </recommendedName>
</protein>
<dbReference type="Gene3D" id="3.40.50.620">
    <property type="entry name" value="HUPs"/>
    <property type="match status" value="1"/>
</dbReference>
<keyword evidence="5 13" id="KW-0547">Nucleotide-binding</keyword>
<organism evidence="17 18">
    <name type="scientific">Salisediminibacterium halotolerans</name>
    <dbReference type="NCBI Taxonomy" id="517425"/>
    <lineage>
        <taxon>Bacteria</taxon>
        <taxon>Bacillati</taxon>
        <taxon>Bacillota</taxon>
        <taxon>Bacilli</taxon>
        <taxon>Bacillales</taxon>
        <taxon>Bacillaceae</taxon>
        <taxon>Salisediminibacterium</taxon>
    </lineage>
</organism>
<comment type="function">
    <text evidence="10 13">Catalyzes the ATP-dependent amidation of deamido-NAD to form NAD. Uses ammonia as a nitrogen source.</text>
</comment>
<proteinExistence type="inferred from homology"/>
<keyword evidence="7 13" id="KW-0460">Magnesium</keyword>
<evidence type="ECO:0000313" key="17">
    <source>
        <dbReference type="EMBL" id="SER76914.1"/>
    </source>
</evidence>
<evidence type="ECO:0000256" key="3">
    <source>
        <dbReference type="ARBA" id="ARBA00022598"/>
    </source>
</evidence>
<dbReference type="NCBIfam" id="NF001979">
    <property type="entry name" value="PRK00768.1"/>
    <property type="match status" value="1"/>
</dbReference>
<keyword evidence="3 13" id="KW-0436">Ligase</keyword>
<dbReference type="GO" id="GO:0009435">
    <property type="term" value="P:NAD+ biosynthetic process"/>
    <property type="evidence" value="ECO:0007669"/>
    <property type="project" value="UniProtKB-UniRule"/>
</dbReference>
<evidence type="ECO:0000313" key="18">
    <source>
        <dbReference type="Proteomes" id="UP000199318"/>
    </source>
</evidence>
<dbReference type="InterPro" id="IPR003694">
    <property type="entry name" value="NAD_synthase"/>
</dbReference>
<keyword evidence="18" id="KW-1185">Reference proteome</keyword>
<evidence type="ECO:0000256" key="10">
    <source>
        <dbReference type="ARBA" id="ARBA00055966"/>
    </source>
</evidence>
<feature type="binding site" evidence="13">
    <location>
        <position position="52"/>
    </location>
    <ligand>
        <name>Mg(2+)</name>
        <dbReference type="ChEBI" id="CHEBI:18420"/>
    </ligand>
</feature>
<comment type="pathway">
    <text evidence="13">Cofactor biosynthesis; NAD(+) biosynthesis; NAD(+) from deamido-NAD(+) (ammonia route): step 1/1.</text>
</comment>
<dbReference type="InterPro" id="IPR014729">
    <property type="entry name" value="Rossmann-like_a/b/a_fold"/>
</dbReference>
<dbReference type="EMBL" id="FOGV01000005">
    <property type="protein sequence ID" value="SER76914.1"/>
    <property type="molecule type" value="Genomic_DNA"/>
</dbReference>
<dbReference type="InterPro" id="IPR022310">
    <property type="entry name" value="NAD/GMP_synthase"/>
</dbReference>
<evidence type="ECO:0000256" key="1">
    <source>
        <dbReference type="ARBA" id="ARBA00005859"/>
    </source>
</evidence>
<dbReference type="EC" id="6.3.1.5" evidence="11 13"/>
<sequence>MDTMQNEIIREMGVKPAIDPEEEVRKRIDFLKAYVKKTGMNGYVLGISGGQDSSLLGKLLQMAMEELNRDEQTSVYTFKALRLPYGEQKDEDDAQKALQFIAPYEQYTFNIEAAVAASLATFERATGEVLNDFVKGNTKARERMKVQYDLGAHTRCLVAGTDHAAEAVTGFFTKFGDGSCDVAPLFGLNKRQGSELLKYLGAPADIFEKAPTADLEDDRPLIADEEALGISYKDIDDYLEGRTIAEDVQKKLEHLYKVTAHKRALPVTIFDDWWKRL</sequence>
<dbReference type="NCBIfam" id="TIGR00552">
    <property type="entry name" value="nadE"/>
    <property type="match status" value="1"/>
</dbReference>
<evidence type="ECO:0000256" key="11">
    <source>
        <dbReference type="ARBA" id="ARBA00066987"/>
    </source>
</evidence>
<dbReference type="GO" id="GO:0005737">
    <property type="term" value="C:cytoplasm"/>
    <property type="evidence" value="ECO:0007669"/>
    <property type="project" value="InterPro"/>
</dbReference>
<evidence type="ECO:0000256" key="9">
    <source>
        <dbReference type="ARBA" id="ARBA00051206"/>
    </source>
</evidence>
<comment type="catalytic activity">
    <reaction evidence="9 13 15">
        <text>deamido-NAD(+) + NH4(+) + ATP = AMP + diphosphate + NAD(+) + H(+)</text>
        <dbReference type="Rhea" id="RHEA:21188"/>
        <dbReference type="ChEBI" id="CHEBI:15378"/>
        <dbReference type="ChEBI" id="CHEBI:28938"/>
        <dbReference type="ChEBI" id="CHEBI:30616"/>
        <dbReference type="ChEBI" id="CHEBI:33019"/>
        <dbReference type="ChEBI" id="CHEBI:57540"/>
        <dbReference type="ChEBI" id="CHEBI:58437"/>
        <dbReference type="ChEBI" id="CHEBI:456215"/>
        <dbReference type="EC" id="6.3.1.5"/>
    </reaction>
</comment>
<feature type="binding site" evidence="13">
    <location>
        <position position="166"/>
    </location>
    <ligand>
        <name>Mg(2+)</name>
        <dbReference type="ChEBI" id="CHEBI:18420"/>
    </ligand>
</feature>
<comment type="similarity">
    <text evidence="1 13 14">Belongs to the NAD synthetase family.</text>
</comment>
<reference evidence="18" key="1">
    <citation type="submission" date="2016-10" db="EMBL/GenBank/DDBJ databases">
        <authorList>
            <person name="de Groot N.N."/>
        </authorList>
    </citation>
    <scope>NUCLEOTIDE SEQUENCE [LARGE SCALE GENOMIC DNA]</scope>
    <source>
        <strain evidence="18">10nlg</strain>
    </source>
</reference>
<feature type="binding site" evidence="13">
    <location>
        <begin position="46"/>
        <end position="53"/>
    </location>
    <ligand>
        <name>ATP</name>
        <dbReference type="ChEBI" id="CHEBI:30616"/>
    </ligand>
</feature>
<gene>
    <name evidence="13" type="primary">nadE</name>
    <name evidence="17" type="ORF">SAMN05444126_105122</name>
</gene>
<dbReference type="GO" id="GO:0003952">
    <property type="term" value="F:NAD+ synthase (glutamine-hydrolyzing) activity"/>
    <property type="evidence" value="ECO:0007669"/>
    <property type="project" value="InterPro"/>
</dbReference>
<dbReference type="STRING" id="1464123.SAMN05444126_105122"/>
<dbReference type="PANTHER" id="PTHR23090:SF7">
    <property type="entry name" value="NH(3)-DEPENDENT NAD(+) SYNTHETASE"/>
    <property type="match status" value="1"/>
</dbReference>
<accession>A0A1H9RW92</accession>
<dbReference type="Proteomes" id="UP000199318">
    <property type="component" value="Unassembled WGS sequence"/>
</dbReference>
<evidence type="ECO:0000256" key="4">
    <source>
        <dbReference type="ARBA" id="ARBA00022723"/>
    </source>
</evidence>
<keyword evidence="4 13" id="KW-0479">Metal-binding</keyword>
<evidence type="ECO:0000256" key="15">
    <source>
        <dbReference type="RuleBase" id="RU003812"/>
    </source>
</evidence>
<dbReference type="PANTHER" id="PTHR23090">
    <property type="entry name" value="NH 3 /GLUTAMINE-DEPENDENT NAD + SYNTHETASE"/>
    <property type="match status" value="1"/>
</dbReference>
<dbReference type="GO" id="GO:0046872">
    <property type="term" value="F:metal ion binding"/>
    <property type="evidence" value="ECO:0007669"/>
    <property type="project" value="UniProtKB-KW"/>
</dbReference>
<evidence type="ECO:0000256" key="14">
    <source>
        <dbReference type="RuleBase" id="RU003811"/>
    </source>
</evidence>
<comment type="caution">
    <text evidence="17">The sequence shown here is derived from an EMBL/GenBank/DDBJ whole genome shotgun (WGS) entry which is preliminary data.</text>
</comment>
<comment type="subunit">
    <text evidence="2 13">Homodimer.</text>
</comment>